<comment type="subcellular location">
    <subcellularLocation>
        <location evidence="1">Nucleus</location>
    </subcellularLocation>
</comment>
<dbReference type="Pfam" id="PF00160">
    <property type="entry name" value="Pro_isomerase"/>
    <property type="match status" value="1"/>
</dbReference>
<dbReference type="InterPro" id="IPR002130">
    <property type="entry name" value="Cyclophilin-type_PPIase_dom"/>
</dbReference>
<keyword evidence="5" id="KW-0413">Isomerase</keyword>
<evidence type="ECO:0000313" key="6">
    <source>
        <dbReference type="Proteomes" id="UP001230051"/>
    </source>
</evidence>
<proteinExistence type="predicted"/>
<name>A0AAD8GCB0_ACIOX</name>
<dbReference type="PANTHER" id="PTHR45843">
    <property type="entry name" value="PEPTIDYL-PROLYL CIS-TRANS ISOMERASE-LIKE 4"/>
    <property type="match status" value="1"/>
</dbReference>
<dbReference type="GO" id="GO:0005634">
    <property type="term" value="C:nucleus"/>
    <property type="evidence" value="ECO:0007669"/>
    <property type="project" value="UniProtKB-SubCell"/>
</dbReference>
<gene>
    <name evidence="5" type="primary">Ppil4</name>
    <name evidence="5" type="ORF">AOXY_G6420</name>
</gene>
<dbReference type="PANTHER" id="PTHR45843:SF1">
    <property type="entry name" value="PEPTIDYL-PROLYL CIS-TRANS ISOMERASE-LIKE 4"/>
    <property type="match status" value="1"/>
</dbReference>
<organism evidence="5 6">
    <name type="scientific">Acipenser oxyrinchus oxyrinchus</name>
    <dbReference type="NCBI Taxonomy" id="40147"/>
    <lineage>
        <taxon>Eukaryota</taxon>
        <taxon>Metazoa</taxon>
        <taxon>Chordata</taxon>
        <taxon>Craniata</taxon>
        <taxon>Vertebrata</taxon>
        <taxon>Euteleostomi</taxon>
        <taxon>Actinopterygii</taxon>
        <taxon>Chondrostei</taxon>
        <taxon>Acipenseriformes</taxon>
        <taxon>Acipenseridae</taxon>
        <taxon>Acipenser</taxon>
    </lineage>
</organism>
<dbReference type="Proteomes" id="UP001230051">
    <property type="component" value="Unassembled WGS sequence"/>
</dbReference>
<accession>A0AAD8GCB0</accession>
<dbReference type="AlphaFoldDB" id="A0AAD8GCB0"/>
<evidence type="ECO:0000256" key="3">
    <source>
        <dbReference type="ARBA" id="ARBA00023242"/>
    </source>
</evidence>
<evidence type="ECO:0000313" key="5">
    <source>
        <dbReference type="EMBL" id="KAK1171561.1"/>
    </source>
</evidence>
<sequence length="111" mass="12543">MAVLKTMLGDTVIDLYTEERPRAWLSEETLDYLDGIHAVFGEVTEGMDVLMKINEAFVDKDFLPFQDIRINHTVILDDPLGDPHGLPIPDRSPEPTKEQLDVSTIVIHNTL</sequence>
<dbReference type="GO" id="GO:0003755">
    <property type="term" value="F:peptidyl-prolyl cis-trans isomerase activity"/>
    <property type="evidence" value="ECO:0007669"/>
    <property type="project" value="InterPro"/>
</dbReference>
<dbReference type="Gene3D" id="2.40.100.10">
    <property type="entry name" value="Cyclophilin-like"/>
    <property type="match status" value="1"/>
</dbReference>
<dbReference type="GO" id="GO:0003723">
    <property type="term" value="F:RNA binding"/>
    <property type="evidence" value="ECO:0007669"/>
    <property type="project" value="UniProtKB-KW"/>
</dbReference>
<keyword evidence="6" id="KW-1185">Reference proteome</keyword>
<dbReference type="SUPFAM" id="SSF50891">
    <property type="entry name" value="Cyclophilin-like"/>
    <property type="match status" value="1"/>
</dbReference>
<evidence type="ECO:0000256" key="2">
    <source>
        <dbReference type="ARBA" id="ARBA00022884"/>
    </source>
</evidence>
<dbReference type="InterPro" id="IPR035542">
    <property type="entry name" value="CRIP"/>
</dbReference>
<keyword evidence="3" id="KW-0539">Nucleus</keyword>
<evidence type="ECO:0000256" key="1">
    <source>
        <dbReference type="ARBA" id="ARBA00004123"/>
    </source>
</evidence>
<feature type="domain" description="PPIase cyclophilin-type" evidence="4">
    <location>
        <begin position="31"/>
        <end position="73"/>
    </location>
</feature>
<dbReference type="EMBL" id="JAGXEW010000005">
    <property type="protein sequence ID" value="KAK1171561.1"/>
    <property type="molecule type" value="Genomic_DNA"/>
</dbReference>
<protein>
    <submittedName>
        <fullName evidence="5">Peptidyl-prolyl cis-trans isomerase-like 4 isoform X5</fullName>
    </submittedName>
</protein>
<keyword evidence="2" id="KW-0694">RNA-binding</keyword>
<comment type="caution">
    <text evidence="5">The sequence shown here is derived from an EMBL/GenBank/DDBJ whole genome shotgun (WGS) entry which is preliminary data.</text>
</comment>
<reference evidence="5" key="1">
    <citation type="submission" date="2022-02" db="EMBL/GenBank/DDBJ databases">
        <title>Atlantic sturgeon de novo genome assembly.</title>
        <authorList>
            <person name="Stock M."/>
            <person name="Klopp C."/>
            <person name="Guiguen Y."/>
            <person name="Cabau C."/>
            <person name="Parinello H."/>
            <person name="Santidrian Yebra-Pimentel E."/>
            <person name="Kuhl H."/>
            <person name="Dirks R.P."/>
            <person name="Guessner J."/>
            <person name="Wuertz S."/>
            <person name="Du K."/>
            <person name="Schartl M."/>
        </authorList>
    </citation>
    <scope>NUCLEOTIDE SEQUENCE</scope>
    <source>
        <strain evidence="5">STURGEONOMICS-FGT-2020</strain>
        <tissue evidence="5">Whole blood</tissue>
    </source>
</reference>
<dbReference type="InterPro" id="IPR029000">
    <property type="entry name" value="Cyclophilin-like_dom_sf"/>
</dbReference>
<evidence type="ECO:0000259" key="4">
    <source>
        <dbReference type="Pfam" id="PF00160"/>
    </source>
</evidence>